<evidence type="ECO:0000313" key="2">
    <source>
        <dbReference type="EMBL" id="KAK8589292.1"/>
    </source>
</evidence>
<feature type="region of interest" description="Disordered" evidence="1">
    <location>
        <begin position="168"/>
        <end position="190"/>
    </location>
</feature>
<dbReference type="EMBL" id="JBBPBM010000004">
    <property type="protein sequence ID" value="KAK8589292.1"/>
    <property type="molecule type" value="Genomic_DNA"/>
</dbReference>
<evidence type="ECO:0000313" key="3">
    <source>
        <dbReference type="Proteomes" id="UP001472677"/>
    </source>
</evidence>
<name>A0ABR2FYJ3_9ROSI</name>
<sequence>MTVDTRRHRNAIPPTHNRNATSRNQCGGVDTRSRFSALVVDEDVDKGVLGLPTDGSAPREAVVVGSAKNTSSLNMIALPQVQVEPNAAYMKSNPAKKLRVVARTIERLEQVVVQVDQDVVVISQNKAGKFDQHTAVTLQLEMTSTSAQPSANRDMSCPFIGVGHDPPKGGSTTTHIGDQSPSVQDDPSNGQKTMEIELELAALHFYDNLFQQSNVDGDLFNVRGYFPVVSREDLDALGSPISDDEIKAALFGMRSLKALGVDGLHALL</sequence>
<protein>
    <submittedName>
        <fullName evidence="2">Uncharacterized protein</fullName>
    </submittedName>
</protein>
<keyword evidence="3" id="KW-1185">Reference proteome</keyword>
<feature type="region of interest" description="Disordered" evidence="1">
    <location>
        <begin position="1"/>
        <end position="29"/>
    </location>
</feature>
<gene>
    <name evidence="2" type="ORF">V6N12_023694</name>
</gene>
<proteinExistence type="predicted"/>
<feature type="compositionally biased region" description="Basic residues" evidence="1">
    <location>
        <begin position="1"/>
        <end position="10"/>
    </location>
</feature>
<accession>A0ABR2FYJ3</accession>
<organism evidence="2 3">
    <name type="scientific">Hibiscus sabdariffa</name>
    <name type="common">roselle</name>
    <dbReference type="NCBI Taxonomy" id="183260"/>
    <lineage>
        <taxon>Eukaryota</taxon>
        <taxon>Viridiplantae</taxon>
        <taxon>Streptophyta</taxon>
        <taxon>Embryophyta</taxon>
        <taxon>Tracheophyta</taxon>
        <taxon>Spermatophyta</taxon>
        <taxon>Magnoliopsida</taxon>
        <taxon>eudicotyledons</taxon>
        <taxon>Gunneridae</taxon>
        <taxon>Pentapetalae</taxon>
        <taxon>rosids</taxon>
        <taxon>malvids</taxon>
        <taxon>Malvales</taxon>
        <taxon>Malvaceae</taxon>
        <taxon>Malvoideae</taxon>
        <taxon>Hibiscus</taxon>
    </lineage>
</organism>
<feature type="compositionally biased region" description="Polar residues" evidence="1">
    <location>
        <begin position="16"/>
        <end position="25"/>
    </location>
</feature>
<feature type="compositionally biased region" description="Polar residues" evidence="1">
    <location>
        <begin position="170"/>
        <end position="190"/>
    </location>
</feature>
<dbReference type="Proteomes" id="UP001472677">
    <property type="component" value="Unassembled WGS sequence"/>
</dbReference>
<evidence type="ECO:0000256" key="1">
    <source>
        <dbReference type="SAM" id="MobiDB-lite"/>
    </source>
</evidence>
<reference evidence="2 3" key="1">
    <citation type="journal article" date="2024" name="G3 (Bethesda)">
        <title>Genome assembly of Hibiscus sabdariffa L. provides insights into metabolisms of medicinal natural products.</title>
        <authorList>
            <person name="Kim T."/>
        </authorList>
    </citation>
    <scope>NUCLEOTIDE SEQUENCE [LARGE SCALE GENOMIC DNA]</scope>
    <source>
        <strain evidence="2">TK-2024</strain>
        <tissue evidence="2">Old leaves</tissue>
    </source>
</reference>
<comment type="caution">
    <text evidence="2">The sequence shown here is derived from an EMBL/GenBank/DDBJ whole genome shotgun (WGS) entry which is preliminary data.</text>
</comment>